<dbReference type="Pfam" id="PF00899">
    <property type="entry name" value="ThiF"/>
    <property type="match status" value="1"/>
</dbReference>
<accession>A0A5J4N8V3</accession>
<organism evidence="5 6">
    <name type="scientific">Paragonimus westermani</name>
    <dbReference type="NCBI Taxonomy" id="34504"/>
    <lineage>
        <taxon>Eukaryota</taxon>
        <taxon>Metazoa</taxon>
        <taxon>Spiralia</taxon>
        <taxon>Lophotrochozoa</taxon>
        <taxon>Platyhelminthes</taxon>
        <taxon>Trematoda</taxon>
        <taxon>Digenea</taxon>
        <taxon>Plagiorchiida</taxon>
        <taxon>Troglotremata</taxon>
        <taxon>Troglotrematidae</taxon>
        <taxon>Paragonimus</taxon>
    </lineage>
</organism>
<evidence type="ECO:0000256" key="1">
    <source>
        <dbReference type="ARBA" id="ARBA00004906"/>
    </source>
</evidence>
<evidence type="ECO:0000256" key="2">
    <source>
        <dbReference type="ARBA" id="ARBA00005673"/>
    </source>
</evidence>
<dbReference type="AlphaFoldDB" id="A0A5J4N8V3"/>
<dbReference type="Pfam" id="PF10585">
    <property type="entry name" value="UBA_E1_SCCH"/>
    <property type="match status" value="1"/>
</dbReference>
<dbReference type="GO" id="GO:0005634">
    <property type="term" value="C:nucleus"/>
    <property type="evidence" value="ECO:0007669"/>
    <property type="project" value="TreeGrafter"/>
</dbReference>
<dbReference type="InterPro" id="IPR019572">
    <property type="entry name" value="UBA_E1_SCCH"/>
</dbReference>
<dbReference type="SMART" id="SM00985">
    <property type="entry name" value="UBA_e1_C"/>
    <property type="match status" value="1"/>
</dbReference>
<evidence type="ECO:0000313" key="5">
    <source>
        <dbReference type="EMBL" id="KAA3671952.1"/>
    </source>
</evidence>
<evidence type="ECO:0000259" key="4">
    <source>
        <dbReference type="SMART" id="SM00985"/>
    </source>
</evidence>
<keyword evidence="3" id="KW-0436">Ligase</keyword>
<protein>
    <submittedName>
        <fullName evidence="5">Ubiquitin-activating enzyme E1</fullName>
    </submittedName>
</protein>
<dbReference type="SUPFAM" id="SSF69572">
    <property type="entry name" value="Activating enzymes of the ubiquitin-like proteins"/>
    <property type="match status" value="1"/>
</dbReference>
<dbReference type="PANTHER" id="PTHR10953:SF4">
    <property type="entry name" value="UBIQUITIN-ACTIVATING ENZYME E1 C-TERMINAL DOMAIN-CONTAINING PROTEIN"/>
    <property type="match status" value="1"/>
</dbReference>
<dbReference type="Proteomes" id="UP000324629">
    <property type="component" value="Unassembled WGS sequence"/>
</dbReference>
<dbReference type="InterPro" id="IPR038252">
    <property type="entry name" value="UBA_E1_C_sf"/>
</dbReference>
<evidence type="ECO:0000313" key="6">
    <source>
        <dbReference type="Proteomes" id="UP000324629"/>
    </source>
</evidence>
<dbReference type="PRINTS" id="PR01849">
    <property type="entry name" value="UBIQUITINACT"/>
</dbReference>
<dbReference type="InterPro" id="IPR000594">
    <property type="entry name" value="ThiF_NAD_FAD-bd"/>
</dbReference>
<dbReference type="InterPro" id="IPR045886">
    <property type="entry name" value="ThiF/MoeB/HesA"/>
</dbReference>
<dbReference type="InterPro" id="IPR035985">
    <property type="entry name" value="Ubiquitin-activating_enz"/>
</dbReference>
<dbReference type="GO" id="GO:0006511">
    <property type="term" value="P:ubiquitin-dependent protein catabolic process"/>
    <property type="evidence" value="ECO:0007669"/>
    <property type="project" value="TreeGrafter"/>
</dbReference>
<proteinExistence type="inferred from homology"/>
<comment type="pathway">
    <text evidence="1">Protein modification; protein ubiquitination.</text>
</comment>
<comment type="similarity">
    <text evidence="2">Belongs to the ubiquitin-activating E1 family.</text>
</comment>
<dbReference type="FunFam" id="3.10.290.60:FF:000002">
    <property type="entry name" value="Ubiquitin-like modifier-activating enzyme 1"/>
    <property type="match status" value="1"/>
</dbReference>
<dbReference type="Pfam" id="PF09358">
    <property type="entry name" value="E1_UFD"/>
    <property type="match status" value="1"/>
</dbReference>
<dbReference type="PANTHER" id="PTHR10953">
    <property type="entry name" value="UBIQUITIN-ACTIVATING ENZYME E1"/>
    <property type="match status" value="1"/>
</dbReference>
<dbReference type="Gene3D" id="1.10.10.2660">
    <property type="entry name" value="Ubiquitin-activating enzyme E1, SCCH domain"/>
    <property type="match status" value="2"/>
</dbReference>
<sequence length="522" mass="58906">MGIGASPCGKITITDMDSIERSNLNRQFLFRPWDISKMKATVAAASVKRMNPELNIDAHENRVGPETENVYDDSFFEGLDGVANALDNIEARTYMDRRCVYYRKPLLESGTLGTKGNVQVVIPYLTQSYCSSQDPPEKTFPACTLKNFPYLIEHTLQWARDLFEGLFVQQTQCVASFLREPAKFLERTLSGPGNQPLETLETLKANLVDKRPTTFEECVSWARLLWQATHVDFVLAAANLRAFAFGIPQCRNVMKVIPMIQAVAVPPFKPRTGVRIEVTEAEAQARASAPIADAAQLDKLRNTLLNLGNPGVFKGNVIEFEKDDDTNFHMDFITAASNLRAACYDIQPADRLKSKLIAGKIIPAIATTTSIVAGLVCLELYKLVQGHKDLSLYKNAFFDLASSFMTFFEPLPPVKSKYYDTDFTLWDRFEVVGPMTLREFIDHFKNKYNLELTMLSQDVSMLYAFFMPEAKRKERLAMPLHQLIETISKKRIPPHVKALVFDLCCSNADGEDVDVPYVRYLL</sequence>
<dbReference type="InterPro" id="IPR042449">
    <property type="entry name" value="Ub-E1_IAD_1"/>
</dbReference>
<evidence type="ECO:0000256" key="3">
    <source>
        <dbReference type="ARBA" id="ARBA00022598"/>
    </source>
</evidence>
<dbReference type="GO" id="GO:0004839">
    <property type="term" value="F:ubiquitin activating enzyme activity"/>
    <property type="evidence" value="ECO:0007669"/>
    <property type="project" value="TreeGrafter"/>
</dbReference>
<name>A0A5J4N8V3_9TREM</name>
<dbReference type="InterPro" id="IPR042063">
    <property type="entry name" value="Ubi_acti_E1_SCCH"/>
</dbReference>
<dbReference type="UniPathway" id="UPA00143"/>
<dbReference type="EMBL" id="QNGE01005583">
    <property type="protein sequence ID" value="KAA3671952.1"/>
    <property type="molecule type" value="Genomic_DNA"/>
</dbReference>
<dbReference type="Gene3D" id="3.50.50.80">
    <property type="entry name" value="Ubiquitin-activating enzyme E1, inactive adenylation domain, subdomain 1"/>
    <property type="match status" value="1"/>
</dbReference>
<dbReference type="InterPro" id="IPR018965">
    <property type="entry name" value="Ub-activating_enz_E1_C"/>
</dbReference>
<reference evidence="5 6" key="1">
    <citation type="journal article" date="2019" name="Gigascience">
        <title>Whole-genome sequence of the oriental lung fluke Paragonimus westermani.</title>
        <authorList>
            <person name="Oey H."/>
            <person name="Zakrzewski M."/>
            <person name="Narain K."/>
            <person name="Devi K.R."/>
            <person name="Agatsuma T."/>
            <person name="Nawaratna S."/>
            <person name="Gobert G.N."/>
            <person name="Jones M.K."/>
            <person name="Ragan M.A."/>
            <person name="McManus D.P."/>
            <person name="Krause L."/>
        </authorList>
    </citation>
    <scope>NUCLEOTIDE SEQUENCE [LARGE SCALE GENOMIC DNA]</scope>
    <source>
        <strain evidence="5 6">IND2009</strain>
    </source>
</reference>
<dbReference type="GO" id="GO:0005737">
    <property type="term" value="C:cytoplasm"/>
    <property type="evidence" value="ECO:0007669"/>
    <property type="project" value="TreeGrafter"/>
</dbReference>
<dbReference type="InterPro" id="IPR000011">
    <property type="entry name" value="UBQ/SUMO-activ_enz_E1-like"/>
</dbReference>
<comment type="caution">
    <text evidence="5">The sequence shown here is derived from an EMBL/GenBank/DDBJ whole genome shotgun (WGS) entry which is preliminary data.</text>
</comment>
<keyword evidence="6" id="KW-1185">Reference proteome</keyword>
<feature type="domain" description="Ubiquitin-activating enzyme E1 C-terminal" evidence="4">
    <location>
        <begin position="393"/>
        <end position="518"/>
    </location>
</feature>
<gene>
    <name evidence="5" type="ORF">DEA37_0003181</name>
</gene>
<dbReference type="GO" id="GO:0006974">
    <property type="term" value="P:DNA damage response"/>
    <property type="evidence" value="ECO:0007669"/>
    <property type="project" value="TreeGrafter"/>
</dbReference>
<dbReference type="Gene3D" id="3.10.290.60">
    <property type="entry name" value="Ubiquitin-activating enzyme E1, UFD domain"/>
    <property type="match status" value="1"/>
</dbReference>